<proteinExistence type="inferred from homology"/>
<feature type="region of interest" description="Disordered" evidence="5">
    <location>
        <begin position="120"/>
        <end position="146"/>
    </location>
</feature>
<accession>A0A834XRV1</accession>
<comment type="caution">
    <text evidence="6">The sequence shown here is derived from an EMBL/GenBank/DDBJ whole genome shotgun (WGS) entry which is preliminary data.</text>
</comment>
<gene>
    <name evidence="6" type="ORF">HCN44_008345</name>
</gene>
<sequence>MDQKNITKPKKSNEDILAGFQSMRNDQRTMASKLTEMETELNEHKVVIDTLKNVDPKRKCYRMVGGILCEQVVDEVLPSLLLNRDQLIKVIATLQDQLEKKGVEINDYKEKNNIRIRGIDELQQTEEEPASKEPKRNALVVNPVEN</sequence>
<dbReference type="GO" id="GO:0006457">
    <property type="term" value="P:protein folding"/>
    <property type="evidence" value="ECO:0007669"/>
    <property type="project" value="InterPro"/>
</dbReference>
<dbReference type="EMBL" id="JACMRX010000005">
    <property type="protein sequence ID" value="KAF7989671.1"/>
    <property type="molecule type" value="Genomic_DNA"/>
</dbReference>
<dbReference type="CDD" id="cd23163">
    <property type="entry name" value="Prefoldin_2"/>
    <property type="match status" value="1"/>
</dbReference>
<reference evidence="6 7" key="1">
    <citation type="submission" date="2020-08" db="EMBL/GenBank/DDBJ databases">
        <title>Aphidius gifuensis genome sequencing and assembly.</title>
        <authorList>
            <person name="Du Z."/>
        </authorList>
    </citation>
    <scope>NUCLEOTIDE SEQUENCE [LARGE SCALE GENOMIC DNA]</scope>
    <source>
        <strain evidence="6">YNYX2018</strain>
        <tissue evidence="6">Adults</tissue>
    </source>
</reference>
<name>A0A834XRV1_APHGI</name>
<dbReference type="GO" id="GO:0016272">
    <property type="term" value="C:prefoldin complex"/>
    <property type="evidence" value="ECO:0007669"/>
    <property type="project" value="InterPro"/>
</dbReference>
<dbReference type="PANTHER" id="PTHR13303">
    <property type="entry name" value="PREFOLDIN SUBUNIT 2"/>
    <property type="match status" value="1"/>
</dbReference>
<dbReference type="Gene3D" id="1.10.287.370">
    <property type="match status" value="1"/>
</dbReference>
<comment type="similarity">
    <text evidence="1">Belongs to the prefoldin subunit beta family.</text>
</comment>
<keyword evidence="7" id="KW-1185">Reference proteome</keyword>
<evidence type="ECO:0008006" key="8">
    <source>
        <dbReference type="Google" id="ProtNLM"/>
    </source>
</evidence>
<comment type="function">
    <text evidence="4">Binds specifically to cytosolic chaperonin (c-CPN) and transfers target proteins to it. Binds to nascent polypeptide chain and promotes folding in an environment in which there are many competing pathways for nonnative proteins.</text>
</comment>
<dbReference type="FunFam" id="1.10.287.370:FF:000002">
    <property type="entry name" value="Prefoldin subunit 2"/>
    <property type="match status" value="1"/>
</dbReference>
<dbReference type="InterPro" id="IPR009053">
    <property type="entry name" value="Prefoldin"/>
</dbReference>
<evidence type="ECO:0000256" key="3">
    <source>
        <dbReference type="ARBA" id="ARBA00023186"/>
    </source>
</evidence>
<dbReference type="InterPro" id="IPR002777">
    <property type="entry name" value="PFD_beta-like"/>
</dbReference>
<evidence type="ECO:0000313" key="6">
    <source>
        <dbReference type="EMBL" id="KAF7989671.1"/>
    </source>
</evidence>
<evidence type="ECO:0000256" key="4">
    <source>
        <dbReference type="ARBA" id="ARBA00024667"/>
    </source>
</evidence>
<evidence type="ECO:0000256" key="2">
    <source>
        <dbReference type="ARBA" id="ARBA00011695"/>
    </source>
</evidence>
<dbReference type="SUPFAM" id="SSF46579">
    <property type="entry name" value="Prefoldin"/>
    <property type="match status" value="1"/>
</dbReference>
<dbReference type="Pfam" id="PF01920">
    <property type="entry name" value="Prefoldin_2"/>
    <property type="match status" value="1"/>
</dbReference>
<dbReference type="Proteomes" id="UP000639338">
    <property type="component" value="Unassembled WGS sequence"/>
</dbReference>
<dbReference type="OrthoDB" id="29646at2759"/>
<organism evidence="6 7">
    <name type="scientific">Aphidius gifuensis</name>
    <name type="common">Parasitoid wasp</name>
    <dbReference type="NCBI Taxonomy" id="684658"/>
    <lineage>
        <taxon>Eukaryota</taxon>
        <taxon>Metazoa</taxon>
        <taxon>Ecdysozoa</taxon>
        <taxon>Arthropoda</taxon>
        <taxon>Hexapoda</taxon>
        <taxon>Insecta</taxon>
        <taxon>Pterygota</taxon>
        <taxon>Neoptera</taxon>
        <taxon>Endopterygota</taxon>
        <taxon>Hymenoptera</taxon>
        <taxon>Apocrita</taxon>
        <taxon>Ichneumonoidea</taxon>
        <taxon>Braconidae</taxon>
        <taxon>Aphidiinae</taxon>
        <taxon>Aphidius</taxon>
    </lineage>
</organism>
<dbReference type="AlphaFoldDB" id="A0A834XRV1"/>
<comment type="subunit">
    <text evidence="2">Heterohexamer of two PFD-alpha type and four PFD-beta type subunits.</text>
</comment>
<dbReference type="GO" id="GO:0051082">
    <property type="term" value="F:unfolded protein binding"/>
    <property type="evidence" value="ECO:0007669"/>
    <property type="project" value="InterPro"/>
</dbReference>
<dbReference type="InterPro" id="IPR027235">
    <property type="entry name" value="PFD2"/>
</dbReference>
<keyword evidence="3" id="KW-0143">Chaperone</keyword>
<evidence type="ECO:0000313" key="7">
    <source>
        <dbReference type="Proteomes" id="UP000639338"/>
    </source>
</evidence>
<evidence type="ECO:0000256" key="1">
    <source>
        <dbReference type="ARBA" id="ARBA00008045"/>
    </source>
</evidence>
<protein>
    <recommendedName>
        <fullName evidence="8">Prefoldin subunit 2</fullName>
    </recommendedName>
</protein>
<evidence type="ECO:0000256" key="5">
    <source>
        <dbReference type="SAM" id="MobiDB-lite"/>
    </source>
</evidence>